<keyword evidence="1" id="KW-0472">Membrane</keyword>
<keyword evidence="1" id="KW-0812">Transmembrane</keyword>
<dbReference type="AlphaFoldDB" id="A0A0H1B2T7"/>
<feature type="non-terminal residue" evidence="2">
    <location>
        <position position="1"/>
    </location>
</feature>
<evidence type="ECO:0000256" key="1">
    <source>
        <dbReference type="SAM" id="Phobius"/>
    </source>
</evidence>
<reference evidence="3" key="1">
    <citation type="journal article" date="2015" name="PLoS Genet.">
        <title>The dynamic genome and transcriptome of the human fungal pathogen Blastomyces and close relative Emmonsia.</title>
        <authorList>
            <person name="Munoz J.F."/>
            <person name="Gauthier G.M."/>
            <person name="Desjardins C.A."/>
            <person name="Gallo J.E."/>
            <person name="Holder J."/>
            <person name="Sullivan T.D."/>
            <person name="Marty A.J."/>
            <person name="Carmen J.C."/>
            <person name="Chen Z."/>
            <person name="Ding L."/>
            <person name="Gujja S."/>
            <person name="Magrini V."/>
            <person name="Misas E."/>
            <person name="Mitreva M."/>
            <person name="Priest M."/>
            <person name="Saif S."/>
            <person name="Whiston E.A."/>
            <person name="Young S."/>
            <person name="Zeng Q."/>
            <person name="Goldman W.E."/>
            <person name="Mardis E.R."/>
            <person name="Taylor J.W."/>
            <person name="McEwen J.G."/>
            <person name="Clay O.K."/>
            <person name="Klein B.S."/>
            <person name="Cuomo C.A."/>
        </authorList>
    </citation>
    <scope>NUCLEOTIDE SEQUENCE [LARGE SCALE GENOMIC DNA]</scope>
    <source>
        <strain evidence="3">UAMH 139</strain>
    </source>
</reference>
<feature type="transmembrane region" description="Helical" evidence="1">
    <location>
        <begin position="6"/>
        <end position="25"/>
    </location>
</feature>
<proteinExistence type="predicted"/>
<protein>
    <submittedName>
        <fullName evidence="2">Uncharacterized protein</fullName>
    </submittedName>
</protein>
<evidence type="ECO:0000313" key="2">
    <source>
        <dbReference type="EMBL" id="KLJ05700.1"/>
    </source>
</evidence>
<feature type="transmembrane region" description="Helical" evidence="1">
    <location>
        <begin position="32"/>
        <end position="58"/>
    </location>
</feature>
<sequence length="80" mass="9004">SVAQSLIFSSTVLFFTISLSVSVLLQIIADSFILKISVSLISSTVSQIYNYLFLSYIISDQTYENLSRFLISDSHTETHF</sequence>
<accession>A0A0H1B2T7</accession>
<keyword evidence="3" id="KW-1185">Reference proteome</keyword>
<keyword evidence="1" id="KW-1133">Transmembrane helix</keyword>
<organism evidence="2 3">
    <name type="scientific">Blastomyces silverae</name>
    <dbReference type="NCBI Taxonomy" id="2060906"/>
    <lineage>
        <taxon>Eukaryota</taxon>
        <taxon>Fungi</taxon>
        <taxon>Dikarya</taxon>
        <taxon>Ascomycota</taxon>
        <taxon>Pezizomycotina</taxon>
        <taxon>Eurotiomycetes</taxon>
        <taxon>Eurotiomycetidae</taxon>
        <taxon>Onygenales</taxon>
        <taxon>Ajellomycetaceae</taxon>
        <taxon>Blastomyces</taxon>
    </lineage>
</organism>
<gene>
    <name evidence="2" type="ORF">EMPG_10851</name>
</gene>
<name>A0A0H1B2T7_9EURO</name>
<comment type="caution">
    <text evidence="2">The sequence shown here is derived from an EMBL/GenBank/DDBJ whole genome shotgun (WGS) entry which is preliminary data.</text>
</comment>
<dbReference type="Proteomes" id="UP000053573">
    <property type="component" value="Unassembled WGS sequence"/>
</dbReference>
<dbReference type="EMBL" id="LDEV01003531">
    <property type="protein sequence ID" value="KLJ05700.1"/>
    <property type="molecule type" value="Genomic_DNA"/>
</dbReference>
<evidence type="ECO:0000313" key="3">
    <source>
        <dbReference type="Proteomes" id="UP000053573"/>
    </source>
</evidence>